<dbReference type="PANTHER" id="PTHR12677:SF59">
    <property type="entry name" value="GOLGI APPARATUS MEMBRANE PROTEIN TVP38-RELATED"/>
    <property type="match status" value="1"/>
</dbReference>
<protein>
    <recommendedName>
        <fullName evidence="8">VTT domain-containing protein</fullName>
    </recommendedName>
</protein>
<evidence type="ECO:0000256" key="3">
    <source>
        <dbReference type="ARBA" id="ARBA00022692"/>
    </source>
</evidence>
<dbReference type="EMBL" id="HBEJ01012399">
    <property type="protein sequence ID" value="CAD8373042.1"/>
    <property type="molecule type" value="Transcribed_RNA"/>
</dbReference>
<evidence type="ECO:0000313" key="9">
    <source>
        <dbReference type="EMBL" id="CAD8373042.1"/>
    </source>
</evidence>
<proteinExistence type="predicted"/>
<feature type="transmembrane region" description="Helical" evidence="7">
    <location>
        <begin position="228"/>
        <end position="246"/>
    </location>
</feature>
<feature type="transmembrane region" description="Helical" evidence="7">
    <location>
        <begin position="253"/>
        <end position="272"/>
    </location>
</feature>
<feature type="compositionally biased region" description="Acidic residues" evidence="6">
    <location>
        <begin position="312"/>
        <end position="329"/>
    </location>
</feature>
<evidence type="ECO:0000256" key="2">
    <source>
        <dbReference type="ARBA" id="ARBA00022475"/>
    </source>
</evidence>
<evidence type="ECO:0000256" key="7">
    <source>
        <dbReference type="SAM" id="Phobius"/>
    </source>
</evidence>
<evidence type="ECO:0000256" key="5">
    <source>
        <dbReference type="ARBA" id="ARBA00023136"/>
    </source>
</evidence>
<dbReference type="GO" id="GO:0005886">
    <property type="term" value="C:plasma membrane"/>
    <property type="evidence" value="ECO:0007669"/>
    <property type="project" value="UniProtKB-SubCell"/>
</dbReference>
<evidence type="ECO:0000259" key="8">
    <source>
        <dbReference type="Pfam" id="PF09335"/>
    </source>
</evidence>
<dbReference type="PANTHER" id="PTHR12677">
    <property type="entry name" value="GOLGI APPARATUS MEMBRANE PROTEIN TVP38-RELATED"/>
    <property type="match status" value="1"/>
</dbReference>
<dbReference type="InterPro" id="IPR015414">
    <property type="entry name" value="TMEM64"/>
</dbReference>
<feature type="domain" description="VTT" evidence="8">
    <location>
        <begin position="137"/>
        <end position="262"/>
    </location>
</feature>
<feature type="compositionally biased region" description="Low complexity" evidence="6">
    <location>
        <begin position="19"/>
        <end position="34"/>
    </location>
</feature>
<evidence type="ECO:0000256" key="1">
    <source>
        <dbReference type="ARBA" id="ARBA00004651"/>
    </source>
</evidence>
<comment type="subcellular location">
    <subcellularLocation>
        <location evidence="1">Cell membrane</location>
        <topology evidence="1">Multi-pass membrane protein</topology>
    </subcellularLocation>
</comment>
<evidence type="ECO:0000256" key="4">
    <source>
        <dbReference type="ARBA" id="ARBA00022989"/>
    </source>
</evidence>
<feature type="transmembrane region" description="Helical" evidence="7">
    <location>
        <begin position="119"/>
        <end position="144"/>
    </location>
</feature>
<evidence type="ECO:0000256" key="6">
    <source>
        <dbReference type="SAM" id="MobiDB-lite"/>
    </source>
</evidence>
<feature type="transmembrane region" description="Helical" evidence="7">
    <location>
        <begin position="80"/>
        <end position="99"/>
    </location>
</feature>
<feature type="compositionally biased region" description="Low complexity" evidence="6">
    <location>
        <begin position="352"/>
        <end position="368"/>
    </location>
</feature>
<accession>A0A6U4ITL6</accession>
<feature type="region of interest" description="Disordered" evidence="6">
    <location>
        <begin position="19"/>
        <end position="67"/>
    </location>
</feature>
<dbReference type="Pfam" id="PF09335">
    <property type="entry name" value="VTT_dom"/>
    <property type="match status" value="1"/>
</dbReference>
<sequence length="377" mass="39455">MTLTYGTVDDPIDQAPAAYASAAAAPVTTRPSTSDSDRFSEQDTGNAAHHANGSNDEGGSAIEEDPEANATRKKARVKKIIIGLILLGIVIYIIVDSTTNRYVAQGIQIFLKWFEDNPVAGLFAFMGVYFLATVMFVPGSILTLGAGFVFANAFGLGWGVLLATVAVFCGAVAGDLTAFLLGRYLLRGWVLGWTDKYKIFKAIDKALETNGFRIMSLLRLSPVIPFNAINYIAGVTAISFSAYAWANLFILPGTILFCFLGATAGSLADSGASGGSGIITIVTIVVGVVFGVLAIVVVSFYAKKELNKILEEQNEEDSSTEPEGGDGGDIEAGPAEEVKDGESPGNTDSQRSDSQSTAAGSSSLSSTVEVEDGPAPS</sequence>
<dbReference type="InterPro" id="IPR032816">
    <property type="entry name" value="VTT_dom"/>
</dbReference>
<keyword evidence="3 7" id="KW-0812">Transmembrane</keyword>
<keyword evidence="2" id="KW-1003">Cell membrane</keyword>
<feature type="transmembrane region" description="Helical" evidence="7">
    <location>
        <begin position="278"/>
        <end position="302"/>
    </location>
</feature>
<feature type="transmembrane region" description="Helical" evidence="7">
    <location>
        <begin position="156"/>
        <end position="181"/>
    </location>
</feature>
<name>A0A6U4ITL6_9STRA</name>
<gene>
    <name evidence="9" type="ORF">MPOL1434_LOCUS7258</name>
</gene>
<dbReference type="AlphaFoldDB" id="A0A6U4ITL6"/>
<organism evidence="9">
    <name type="scientific">Minutocellus polymorphus</name>
    <dbReference type="NCBI Taxonomy" id="265543"/>
    <lineage>
        <taxon>Eukaryota</taxon>
        <taxon>Sar</taxon>
        <taxon>Stramenopiles</taxon>
        <taxon>Ochrophyta</taxon>
        <taxon>Bacillariophyta</taxon>
        <taxon>Mediophyceae</taxon>
        <taxon>Cymatosirophycidae</taxon>
        <taxon>Cymatosirales</taxon>
        <taxon>Cymatosiraceae</taxon>
        <taxon>Minutocellus</taxon>
    </lineage>
</organism>
<feature type="region of interest" description="Disordered" evidence="6">
    <location>
        <begin position="312"/>
        <end position="377"/>
    </location>
</feature>
<keyword evidence="5 7" id="KW-0472">Membrane</keyword>
<keyword evidence="4 7" id="KW-1133">Transmembrane helix</keyword>
<reference evidence="9" key="1">
    <citation type="submission" date="2021-01" db="EMBL/GenBank/DDBJ databases">
        <authorList>
            <person name="Corre E."/>
            <person name="Pelletier E."/>
            <person name="Niang G."/>
            <person name="Scheremetjew M."/>
            <person name="Finn R."/>
            <person name="Kale V."/>
            <person name="Holt S."/>
            <person name="Cochrane G."/>
            <person name="Meng A."/>
            <person name="Brown T."/>
            <person name="Cohen L."/>
        </authorList>
    </citation>
    <scope>NUCLEOTIDE SEQUENCE</scope>
    <source>
        <strain evidence="9">CCMP3303</strain>
    </source>
</reference>